<evidence type="ECO:0000256" key="3">
    <source>
        <dbReference type="ARBA" id="ARBA00022692"/>
    </source>
</evidence>
<comment type="subcellular location">
    <subcellularLocation>
        <location evidence="1">Cell membrane</location>
        <topology evidence="1">Multi-pass membrane protein</topology>
    </subcellularLocation>
</comment>
<sequence length="112" mass="12305">MNATHSNGRAMTAQEHDARAHAQGGYGIYWRTWVWLLVITLLEVGAASTGLPRPLMIGVLVVLSLMKAALIMAYFMHLRFERLQFVYAVLSPLIFVLILLAGVAPDALGRLG</sequence>
<protein>
    <submittedName>
        <fullName evidence="7">Cytochrome C oxidase subunit IV family protein</fullName>
    </submittedName>
</protein>
<name>A0ABZ1BLC4_9FIRM</name>
<accession>A0ABZ1BLC4</accession>
<keyword evidence="5 6" id="KW-0472">Membrane</keyword>
<keyword evidence="4 6" id="KW-1133">Transmembrane helix</keyword>
<evidence type="ECO:0000313" key="8">
    <source>
        <dbReference type="Proteomes" id="UP001333102"/>
    </source>
</evidence>
<evidence type="ECO:0000256" key="2">
    <source>
        <dbReference type="ARBA" id="ARBA00022475"/>
    </source>
</evidence>
<dbReference type="Pfam" id="PF03626">
    <property type="entry name" value="COX4_pro"/>
    <property type="match status" value="1"/>
</dbReference>
<keyword evidence="8" id="KW-1185">Reference proteome</keyword>
<reference evidence="8" key="1">
    <citation type="submission" date="2023-12" db="EMBL/GenBank/DDBJ databases">
        <title>Novel isolates from deep terrestrial aquifers shed light on the physiology and ecology of the class Limnochordia.</title>
        <authorList>
            <person name="Karnachuk O.V."/>
            <person name="Lukina A.P."/>
            <person name="Avakyan M.R."/>
            <person name="Kadnikov V."/>
            <person name="Begmatov S."/>
            <person name="Beletsky A.V."/>
            <person name="Mardanov A.V."/>
            <person name="Ravin N.V."/>
        </authorList>
    </citation>
    <scope>NUCLEOTIDE SEQUENCE [LARGE SCALE GENOMIC DNA]</scope>
    <source>
        <strain evidence="8">LN</strain>
    </source>
</reference>
<dbReference type="EMBL" id="CP141614">
    <property type="protein sequence ID" value="WRP13246.1"/>
    <property type="molecule type" value="Genomic_DNA"/>
</dbReference>
<evidence type="ECO:0000256" key="4">
    <source>
        <dbReference type="ARBA" id="ARBA00022989"/>
    </source>
</evidence>
<feature type="transmembrane region" description="Helical" evidence="6">
    <location>
        <begin position="55"/>
        <end position="76"/>
    </location>
</feature>
<keyword evidence="2" id="KW-1003">Cell membrane</keyword>
<evidence type="ECO:0000256" key="6">
    <source>
        <dbReference type="SAM" id="Phobius"/>
    </source>
</evidence>
<proteinExistence type="predicted"/>
<feature type="transmembrane region" description="Helical" evidence="6">
    <location>
        <begin position="85"/>
        <end position="104"/>
    </location>
</feature>
<evidence type="ECO:0000313" key="7">
    <source>
        <dbReference type="EMBL" id="WRP13246.1"/>
    </source>
</evidence>
<dbReference type="Proteomes" id="UP001333102">
    <property type="component" value="Chromosome"/>
</dbReference>
<evidence type="ECO:0000256" key="5">
    <source>
        <dbReference type="ARBA" id="ARBA00023136"/>
    </source>
</evidence>
<gene>
    <name evidence="7" type="ORF">VLY81_07205</name>
</gene>
<dbReference type="InterPro" id="IPR005171">
    <property type="entry name" value="Cyt_c_oxidase_su4_prok"/>
</dbReference>
<evidence type="ECO:0000256" key="1">
    <source>
        <dbReference type="ARBA" id="ARBA00004651"/>
    </source>
</evidence>
<dbReference type="RefSeq" id="WP_324667490.1">
    <property type="nucleotide sequence ID" value="NZ_CP141614.1"/>
</dbReference>
<organism evidence="7 8">
    <name type="scientific">Geochorda subterranea</name>
    <dbReference type="NCBI Taxonomy" id="3109564"/>
    <lineage>
        <taxon>Bacteria</taxon>
        <taxon>Bacillati</taxon>
        <taxon>Bacillota</taxon>
        <taxon>Limnochordia</taxon>
        <taxon>Limnochordales</taxon>
        <taxon>Geochordaceae</taxon>
        <taxon>Geochorda</taxon>
    </lineage>
</organism>
<keyword evidence="3 6" id="KW-0812">Transmembrane</keyword>
<feature type="transmembrane region" description="Helical" evidence="6">
    <location>
        <begin position="28"/>
        <end position="49"/>
    </location>
</feature>